<dbReference type="EMBL" id="WIJK01000017">
    <property type="protein sequence ID" value="MQQ52615.1"/>
    <property type="molecule type" value="Genomic_DNA"/>
</dbReference>
<dbReference type="Proteomes" id="UP000467560">
    <property type="component" value="Unassembled WGS sequence"/>
</dbReference>
<evidence type="ECO:0000259" key="1">
    <source>
        <dbReference type="SMART" id="SM00873"/>
    </source>
</evidence>
<dbReference type="InterPro" id="IPR005146">
    <property type="entry name" value="B3/B4_tRNA-bd"/>
</dbReference>
<evidence type="ECO:0000313" key="2">
    <source>
        <dbReference type="EMBL" id="MQQ52615.1"/>
    </source>
</evidence>
<organism evidence="2 3">
    <name type="scientific">Streptococcus mitis</name>
    <dbReference type="NCBI Taxonomy" id="28037"/>
    <lineage>
        <taxon>Bacteria</taxon>
        <taxon>Bacillati</taxon>
        <taxon>Bacillota</taxon>
        <taxon>Bacilli</taxon>
        <taxon>Lactobacillales</taxon>
        <taxon>Streptococcaceae</taxon>
        <taxon>Streptococcus</taxon>
        <taxon>Streptococcus mitis group</taxon>
    </lineage>
</organism>
<dbReference type="GO" id="GO:0003723">
    <property type="term" value="F:RNA binding"/>
    <property type="evidence" value="ECO:0007669"/>
    <property type="project" value="InterPro"/>
</dbReference>
<evidence type="ECO:0000313" key="3">
    <source>
        <dbReference type="Proteomes" id="UP000467560"/>
    </source>
</evidence>
<dbReference type="GO" id="GO:0004826">
    <property type="term" value="F:phenylalanine-tRNA ligase activity"/>
    <property type="evidence" value="ECO:0007669"/>
    <property type="project" value="InterPro"/>
</dbReference>
<dbReference type="PANTHER" id="PTHR39209:SF2">
    <property type="entry name" value="CYTOPLASMIC PROTEIN"/>
    <property type="match status" value="1"/>
</dbReference>
<gene>
    <name evidence="2" type="ORF">GEZ89_06570</name>
</gene>
<dbReference type="SUPFAM" id="SSF56037">
    <property type="entry name" value="PheT/TilS domain"/>
    <property type="match status" value="1"/>
</dbReference>
<dbReference type="Gene3D" id="3.50.40.10">
    <property type="entry name" value="Phenylalanyl-trna Synthetase, Chain B, domain 3"/>
    <property type="match status" value="1"/>
</dbReference>
<dbReference type="RefSeq" id="WP_153225402.1">
    <property type="nucleotide sequence ID" value="NZ_WIJK01000017.1"/>
</dbReference>
<dbReference type="PANTHER" id="PTHR39209">
    <property type="match status" value="1"/>
</dbReference>
<comment type="caution">
    <text evidence="2">The sequence shown here is derived from an EMBL/GenBank/DDBJ whole genome shotgun (WGS) entry which is preliminary data.</text>
</comment>
<name>A0A7X1RNF0_STRMT</name>
<feature type="domain" description="B3/B4 tRNA-binding" evidence="1">
    <location>
        <begin position="65"/>
        <end position="218"/>
    </location>
</feature>
<reference evidence="2 3" key="1">
    <citation type="submission" date="2019-10" db="EMBL/GenBank/DDBJ databases">
        <title>Streptococcus mitis of the oral and urogenital tracts.</title>
        <authorList>
            <person name="Price T."/>
            <person name="Mores C.R."/>
            <person name="Putonti C."/>
            <person name="Wolfe A.J."/>
        </authorList>
    </citation>
    <scope>NUCLEOTIDE SEQUENCE [LARGE SCALE GENOMIC DNA]</scope>
    <source>
        <strain evidence="2 3">SM16</strain>
    </source>
</reference>
<dbReference type="AlphaFoldDB" id="A0A7X1RNF0"/>
<accession>A0A7X1RNF0</accession>
<dbReference type="InterPro" id="IPR020825">
    <property type="entry name" value="Phe-tRNA_synthase-like_B3/B4"/>
</dbReference>
<dbReference type="Pfam" id="PF03483">
    <property type="entry name" value="B3_4"/>
    <property type="match status" value="1"/>
</dbReference>
<dbReference type="SMART" id="SM00873">
    <property type="entry name" value="B3_4"/>
    <property type="match status" value="1"/>
</dbReference>
<sequence length="236" mass="26561">MKVHVKDDFWQLFPDAQISVLVVKGLNNTIDENEDPYFKALLDEGIKKARIFIPDENFTQNEVIQEWRQAFTKFKTKKGARSSIEALLKRVSQGREFNPINPLVDIYNSVSLSYAVPCGGEDLAKIVGDLCLGRAQGNESFFPLGAESDASALADEIIYFDEQGAVCRCLNWREAQRTMLTEETKDAVLVIEAINEEQASRAREAMLELHTKIEEYFGVSGKISHLTATNPILEIE</sequence>
<protein>
    <recommendedName>
        <fullName evidence="1">B3/B4 tRNA-binding domain-containing protein</fullName>
    </recommendedName>
</protein>
<proteinExistence type="predicted"/>